<evidence type="ECO:0000259" key="1">
    <source>
        <dbReference type="Pfam" id="PF20097"/>
    </source>
</evidence>
<keyword evidence="3" id="KW-1185">Reference proteome</keyword>
<sequence length="72" mass="8346">MKLECPYCEGNLIKGFIGNFHYGNLKWYDDNLNLLNKFTVFGGKTLKQTMNSKVECYTCKDCNKIIIDLDNI</sequence>
<dbReference type="InterPro" id="IPR045504">
    <property type="entry name" value="DUF6487"/>
</dbReference>
<gene>
    <name evidence="2" type="ORF">SAMN02194393_00647</name>
</gene>
<evidence type="ECO:0000313" key="2">
    <source>
        <dbReference type="EMBL" id="SKC41509.1"/>
    </source>
</evidence>
<protein>
    <recommendedName>
        <fullName evidence="1">DUF6487 domain-containing protein</fullName>
    </recommendedName>
</protein>
<dbReference type="RefSeq" id="WP_079489284.1">
    <property type="nucleotide sequence ID" value="NZ_FUZT01000001.1"/>
</dbReference>
<feature type="domain" description="DUF6487" evidence="1">
    <location>
        <begin position="5"/>
        <end position="71"/>
    </location>
</feature>
<proteinExistence type="predicted"/>
<dbReference type="Pfam" id="PF20097">
    <property type="entry name" value="DUF6487"/>
    <property type="match status" value="1"/>
</dbReference>
<organism evidence="2 3">
    <name type="scientific">Maledivibacter halophilus</name>
    <dbReference type="NCBI Taxonomy" id="36842"/>
    <lineage>
        <taxon>Bacteria</taxon>
        <taxon>Bacillati</taxon>
        <taxon>Bacillota</taxon>
        <taxon>Clostridia</taxon>
        <taxon>Peptostreptococcales</taxon>
        <taxon>Caminicellaceae</taxon>
        <taxon>Maledivibacter</taxon>
    </lineage>
</organism>
<dbReference type="STRING" id="36842.SAMN02194393_00647"/>
<dbReference type="AlphaFoldDB" id="A0A1T5IQQ6"/>
<dbReference type="OrthoDB" id="384892at2"/>
<accession>A0A1T5IQQ6</accession>
<evidence type="ECO:0000313" key="3">
    <source>
        <dbReference type="Proteomes" id="UP000190285"/>
    </source>
</evidence>
<dbReference type="Proteomes" id="UP000190285">
    <property type="component" value="Unassembled WGS sequence"/>
</dbReference>
<reference evidence="2 3" key="1">
    <citation type="submission" date="2017-02" db="EMBL/GenBank/DDBJ databases">
        <authorList>
            <person name="Peterson S.W."/>
        </authorList>
    </citation>
    <scope>NUCLEOTIDE SEQUENCE [LARGE SCALE GENOMIC DNA]</scope>
    <source>
        <strain evidence="2 3">M1</strain>
    </source>
</reference>
<dbReference type="EMBL" id="FUZT01000001">
    <property type="protein sequence ID" value="SKC41509.1"/>
    <property type="molecule type" value="Genomic_DNA"/>
</dbReference>
<name>A0A1T5IQQ6_9FIRM</name>